<feature type="region of interest" description="Disordered" evidence="1">
    <location>
        <begin position="54"/>
        <end position="104"/>
    </location>
</feature>
<gene>
    <name evidence="2" type="ORF">B0H16DRAFT_249169</name>
</gene>
<evidence type="ECO:0000313" key="3">
    <source>
        <dbReference type="Proteomes" id="UP001215598"/>
    </source>
</evidence>
<proteinExistence type="predicted"/>
<dbReference type="EMBL" id="JARKIB010000177">
    <property type="protein sequence ID" value="KAJ7727713.1"/>
    <property type="molecule type" value="Genomic_DNA"/>
</dbReference>
<feature type="region of interest" description="Disordered" evidence="1">
    <location>
        <begin position="139"/>
        <end position="181"/>
    </location>
</feature>
<feature type="compositionally biased region" description="Basic residues" evidence="1">
    <location>
        <begin position="65"/>
        <end position="77"/>
    </location>
</feature>
<sequence>MSTHLHVPALAYAVPLHDATHVGSACTLSPRVHAYVESARAALRRGSPLRPLSLRPHCPLDSRPRPRPRPCARRHVPAHAPTPAPTRSVSPCPSPPRTPRPSTCRARPVRTLVVRAPVKYEPVSRGIWRGRGLRVTTAPAAPATPASASASPCAAASSSSWSFVGELSTRRSRRRSMTSPP</sequence>
<feature type="compositionally biased region" description="Low complexity" evidence="1">
    <location>
        <begin position="78"/>
        <end position="91"/>
    </location>
</feature>
<feature type="compositionally biased region" description="Low complexity" evidence="1">
    <location>
        <begin position="139"/>
        <end position="160"/>
    </location>
</feature>
<feature type="compositionally biased region" description="Basic residues" evidence="1">
    <location>
        <begin position="170"/>
        <end position="181"/>
    </location>
</feature>
<evidence type="ECO:0000256" key="1">
    <source>
        <dbReference type="SAM" id="MobiDB-lite"/>
    </source>
</evidence>
<reference evidence="2" key="1">
    <citation type="submission" date="2023-03" db="EMBL/GenBank/DDBJ databases">
        <title>Massive genome expansion in bonnet fungi (Mycena s.s.) driven by repeated elements and novel gene families across ecological guilds.</title>
        <authorList>
            <consortium name="Lawrence Berkeley National Laboratory"/>
            <person name="Harder C.B."/>
            <person name="Miyauchi S."/>
            <person name="Viragh M."/>
            <person name="Kuo A."/>
            <person name="Thoen E."/>
            <person name="Andreopoulos B."/>
            <person name="Lu D."/>
            <person name="Skrede I."/>
            <person name="Drula E."/>
            <person name="Henrissat B."/>
            <person name="Morin E."/>
            <person name="Kohler A."/>
            <person name="Barry K."/>
            <person name="LaButti K."/>
            <person name="Morin E."/>
            <person name="Salamov A."/>
            <person name="Lipzen A."/>
            <person name="Mereny Z."/>
            <person name="Hegedus B."/>
            <person name="Baldrian P."/>
            <person name="Stursova M."/>
            <person name="Weitz H."/>
            <person name="Taylor A."/>
            <person name="Grigoriev I.V."/>
            <person name="Nagy L.G."/>
            <person name="Martin F."/>
            <person name="Kauserud H."/>
        </authorList>
    </citation>
    <scope>NUCLEOTIDE SEQUENCE</scope>
    <source>
        <strain evidence="2">CBHHK182m</strain>
    </source>
</reference>
<name>A0AAD7HUR2_9AGAR</name>
<evidence type="ECO:0000313" key="2">
    <source>
        <dbReference type="EMBL" id="KAJ7727713.1"/>
    </source>
</evidence>
<accession>A0AAD7HUR2</accession>
<dbReference type="Proteomes" id="UP001215598">
    <property type="component" value="Unassembled WGS sequence"/>
</dbReference>
<protein>
    <submittedName>
        <fullName evidence="2">Uncharacterized protein</fullName>
    </submittedName>
</protein>
<keyword evidence="3" id="KW-1185">Reference proteome</keyword>
<comment type="caution">
    <text evidence="2">The sequence shown here is derived from an EMBL/GenBank/DDBJ whole genome shotgun (WGS) entry which is preliminary data.</text>
</comment>
<dbReference type="AlphaFoldDB" id="A0AAD7HUR2"/>
<organism evidence="2 3">
    <name type="scientific">Mycena metata</name>
    <dbReference type="NCBI Taxonomy" id="1033252"/>
    <lineage>
        <taxon>Eukaryota</taxon>
        <taxon>Fungi</taxon>
        <taxon>Dikarya</taxon>
        <taxon>Basidiomycota</taxon>
        <taxon>Agaricomycotina</taxon>
        <taxon>Agaricomycetes</taxon>
        <taxon>Agaricomycetidae</taxon>
        <taxon>Agaricales</taxon>
        <taxon>Marasmiineae</taxon>
        <taxon>Mycenaceae</taxon>
        <taxon>Mycena</taxon>
    </lineage>
</organism>